<reference evidence="2" key="1">
    <citation type="journal article" date="2018" name="Front. Microbiol.">
        <title>Genome-Based Analysis Reveals the Taxonomy and Diversity of the Family Idiomarinaceae.</title>
        <authorList>
            <person name="Liu Y."/>
            <person name="Lai Q."/>
            <person name="Shao Z."/>
        </authorList>
    </citation>
    <scope>NUCLEOTIDE SEQUENCE [LARGE SCALE GENOMIC DNA]</scope>
    <source>
        <strain evidence="2">GBPy7</strain>
    </source>
</reference>
<evidence type="ECO:0000313" key="2">
    <source>
        <dbReference type="Proteomes" id="UP000288395"/>
    </source>
</evidence>
<organism evidence="1 2">
    <name type="scientific">Aliidiomarina iranensis</name>
    <dbReference type="NCBI Taxonomy" id="1434071"/>
    <lineage>
        <taxon>Bacteria</taxon>
        <taxon>Pseudomonadati</taxon>
        <taxon>Pseudomonadota</taxon>
        <taxon>Gammaproteobacteria</taxon>
        <taxon>Alteromonadales</taxon>
        <taxon>Idiomarinaceae</taxon>
        <taxon>Aliidiomarina</taxon>
    </lineage>
</organism>
<dbReference type="NCBIfam" id="TIGR03696">
    <property type="entry name" value="Rhs_assc_core"/>
    <property type="match status" value="1"/>
</dbReference>
<proteinExistence type="predicted"/>
<dbReference type="PANTHER" id="PTHR32305">
    <property type="match status" value="1"/>
</dbReference>
<dbReference type="AlphaFoldDB" id="A0A432VPV7"/>
<dbReference type="Gene3D" id="2.180.10.10">
    <property type="entry name" value="RHS repeat-associated core"/>
    <property type="match status" value="1"/>
</dbReference>
<dbReference type="InterPro" id="IPR022385">
    <property type="entry name" value="Rhs_assc_core"/>
</dbReference>
<evidence type="ECO:0000313" key="1">
    <source>
        <dbReference type="EMBL" id="RUO18169.1"/>
    </source>
</evidence>
<dbReference type="PANTHER" id="PTHR32305:SF15">
    <property type="entry name" value="PROTEIN RHSA-RELATED"/>
    <property type="match status" value="1"/>
</dbReference>
<dbReference type="EMBL" id="PIPJ01000015">
    <property type="protein sequence ID" value="RUO18169.1"/>
    <property type="molecule type" value="Genomic_DNA"/>
</dbReference>
<gene>
    <name evidence="1" type="ORF">CWE08_11835</name>
</gene>
<protein>
    <recommendedName>
        <fullName evidence="3">RHS repeat-associated core domain-containing protein</fullName>
    </recommendedName>
</protein>
<accession>A0A432VPV7</accession>
<name>A0A432VPV7_9GAMM</name>
<dbReference type="Proteomes" id="UP000288395">
    <property type="component" value="Unassembled WGS sequence"/>
</dbReference>
<evidence type="ECO:0008006" key="3">
    <source>
        <dbReference type="Google" id="ProtNLM"/>
    </source>
</evidence>
<dbReference type="InterPro" id="IPR050708">
    <property type="entry name" value="T6SS_VgrG/RHS"/>
</dbReference>
<keyword evidence="2" id="KW-1185">Reference proteome</keyword>
<comment type="caution">
    <text evidence="1">The sequence shown here is derived from an EMBL/GenBank/DDBJ whole genome shotgun (WGS) entry which is preliminary data.</text>
</comment>
<sequence>MSKTKQLPLPSVDVITDDAGQVEEKLSFDAFGKRRAVLKSNNQAVNFTLASILSLTHKGYTGHEQVDHASVVQMGGRIYDAHIGRFLQADPFVQSPSNSQNFNRYSYVLNNPLSYTDPSGYLFKKLNKILGKFAPIVSIAIMLIPGGQMGAAILKGFASGGIGSGSLRGALIGAFSGAAFYDIGQHYNQLAAKNQADSGLIKFGGNKLTSSQVTGQITAHAMVGGVAASLQGGKFGHGFFSAGVTKAIGTPLNDHYEFDVVAGTISSAIVGGTASAISGGKFANGATTGAMQALFNHYSYDSREEAISRAEELVRDNYEMANPRRRYGVQLDLSGLLDADIGTFVIRKTRWWGLLPDEYIVFRSANRNGGRGLHPEHGTGGPVALRNVEAWVVANHDNIDSTYYLNIAKGMHTPTGNVSVHIYSPVTRQFTVHTPSGD</sequence>